<dbReference type="Pfam" id="PF00403">
    <property type="entry name" value="HMA"/>
    <property type="match status" value="1"/>
</dbReference>
<evidence type="ECO:0000256" key="2">
    <source>
        <dbReference type="SAM" id="MobiDB-lite"/>
    </source>
</evidence>
<feature type="domain" description="HMA" evidence="3">
    <location>
        <begin position="97"/>
        <end position="160"/>
    </location>
</feature>
<sequence length="190" mass="20569">MDRVNWARWGVHWAASDSQVKGVHWAALLARKVPDLAQLRWASLGLLFRPVLLGFSFQSRIGGKIAMVPLLIVVHRRQRGLRGGLSNGSLLRVRLDVKTVVLKVGMSCEGCAGAVRRVLGKMEGVESFDIDMKEQKVTVKGNVQPDAVLQTVSKTGKKTALWEAEAAAPTPPPEPEAKPAESETSVVTAA</sequence>
<evidence type="ECO:0000259" key="3">
    <source>
        <dbReference type="PROSITE" id="PS50846"/>
    </source>
</evidence>
<dbReference type="FunFam" id="3.30.70.100:FF:000008">
    <property type="entry name" value="Copper transport protein ATOX1"/>
    <property type="match status" value="1"/>
</dbReference>
<dbReference type="InterPro" id="IPR006121">
    <property type="entry name" value="HMA_dom"/>
</dbReference>
<protein>
    <recommendedName>
        <fullName evidence="3">HMA domain-containing protein</fullName>
    </recommendedName>
</protein>
<dbReference type="InterPro" id="IPR036163">
    <property type="entry name" value="HMA_dom_sf"/>
</dbReference>
<evidence type="ECO:0000256" key="1">
    <source>
        <dbReference type="ARBA" id="ARBA00022723"/>
    </source>
</evidence>
<evidence type="ECO:0000313" key="5">
    <source>
        <dbReference type="Proteomes" id="UP000197138"/>
    </source>
</evidence>
<dbReference type="PANTHER" id="PTHR22814">
    <property type="entry name" value="COPPER TRANSPORT PROTEIN ATOX1-RELATED"/>
    <property type="match status" value="1"/>
</dbReference>
<evidence type="ECO:0000313" key="4">
    <source>
        <dbReference type="EMBL" id="OWM87644.1"/>
    </source>
</evidence>
<dbReference type="PANTHER" id="PTHR22814:SF287">
    <property type="entry name" value="COPPER TRANSPORT PROTEIN ATX1"/>
    <property type="match status" value="1"/>
</dbReference>
<feature type="region of interest" description="Disordered" evidence="2">
    <location>
        <begin position="163"/>
        <end position="190"/>
    </location>
</feature>
<dbReference type="PROSITE" id="PS50846">
    <property type="entry name" value="HMA_2"/>
    <property type="match status" value="1"/>
</dbReference>
<accession>A0A218XRS7</accession>
<gene>
    <name evidence="4" type="ORF">CDL15_Pgr022757</name>
</gene>
<dbReference type="EMBL" id="MTKT01000813">
    <property type="protein sequence ID" value="OWM87644.1"/>
    <property type="molecule type" value="Genomic_DNA"/>
</dbReference>
<dbReference type="Gene3D" id="3.30.70.100">
    <property type="match status" value="1"/>
</dbReference>
<reference evidence="5" key="1">
    <citation type="journal article" date="2017" name="Plant J.">
        <title>The pomegranate (Punica granatum L.) genome and the genomics of punicalagin biosynthesis.</title>
        <authorList>
            <person name="Qin G."/>
            <person name="Xu C."/>
            <person name="Ming R."/>
            <person name="Tang H."/>
            <person name="Guyot R."/>
            <person name="Kramer E.M."/>
            <person name="Hu Y."/>
            <person name="Yi X."/>
            <person name="Qi Y."/>
            <person name="Xu X."/>
            <person name="Gao Z."/>
            <person name="Pan H."/>
            <person name="Jian J."/>
            <person name="Tian Y."/>
            <person name="Yue Z."/>
            <person name="Xu Y."/>
        </authorList>
    </citation>
    <scope>NUCLEOTIDE SEQUENCE [LARGE SCALE GENOMIC DNA]</scope>
    <source>
        <strain evidence="5">cv. Dabenzi</strain>
    </source>
</reference>
<proteinExistence type="predicted"/>
<keyword evidence="1" id="KW-0479">Metal-binding</keyword>
<dbReference type="AlphaFoldDB" id="A0A218XRS7"/>
<dbReference type="Proteomes" id="UP000197138">
    <property type="component" value="Unassembled WGS sequence"/>
</dbReference>
<comment type="caution">
    <text evidence="4">The sequence shown here is derived from an EMBL/GenBank/DDBJ whole genome shotgun (WGS) entry which is preliminary data.</text>
</comment>
<organism evidence="4 5">
    <name type="scientific">Punica granatum</name>
    <name type="common">Pomegranate</name>
    <dbReference type="NCBI Taxonomy" id="22663"/>
    <lineage>
        <taxon>Eukaryota</taxon>
        <taxon>Viridiplantae</taxon>
        <taxon>Streptophyta</taxon>
        <taxon>Embryophyta</taxon>
        <taxon>Tracheophyta</taxon>
        <taxon>Spermatophyta</taxon>
        <taxon>Magnoliopsida</taxon>
        <taxon>eudicotyledons</taxon>
        <taxon>Gunneridae</taxon>
        <taxon>Pentapetalae</taxon>
        <taxon>rosids</taxon>
        <taxon>malvids</taxon>
        <taxon>Myrtales</taxon>
        <taxon>Lythraceae</taxon>
        <taxon>Punica</taxon>
    </lineage>
</organism>
<dbReference type="GO" id="GO:0046872">
    <property type="term" value="F:metal ion binding"/>
    <property type="evidence" value="ECO:0007669"/>
    <property type="project" value="UniProtKB-KW"/>
</dbReference>
<dbReference type="SUPFAM" id="SSF55008">
    <property type="entry name" value="HMA, heavy metal-associated domain"/>
    <property type="match status" value="1"/>
</dbReference>
<dbReference type="CDD" id="cd00371">
    <property type="entry name" value="HMA"/>
    <property type="match status" value="1"/>
</dbReference>
<name>A0A218XRS7_PUNGR</name>